<sequence length="82" mass="9388">MKEEELLSRITYNPLIFNGKPIIRGMRIAVEHVLGMLASGSTVEEVLEGYPFLENEDIQACLLYAYRIVAHERIEPALVREQ</sequence>
<dbReference type="InterPro" id="IPR007367">
    <property type="entry name" value="DUF433"/>
</dbReference>
<dbReference type="EMBL" id="LAQJ01000109">
    <property type="protein sequence ID" value="KKO20383.1"/>
    <property type="molecule type" value="Genomic_DNA"/>
</dbReference>
<dbReference type="AlphaFoldDB" id="A0A0M2UWD6"/>
<gene>
    <name evidence="1" type="ORF">BROFUL_00904</name>
</gene>
<evidence type="ECO:0000313" key="2">
    <source>
        <dbReference type="Proteomes" id="UP000034954"/>
    </source>
</evidence>
<proteinExistence type="predicted"/>
<reference evidence="1 2" key="1">
    <citation type="journal article" date="2013" name="BMC Microbiol.">
        <title>Identification of the type II cytochrome c maturation pathway in anammox bacteria by comparative genomics.</title>
        <authorList>
            <person name="Ferousi C."/>
            <person name="Speth D.R."/>
            <person name="Reimann J."/>
            <person name="Op den Camp H.J."/>
            <person name="Allen J.W."/>
            <person name="Keltjens J.T."/>
            <person name="Jetten M.S."/>
        </authorList>
    </citation>
    <scope>NUCLEOTIDE SEQUENCE [LARGE SCALE GENOMIC DNA]</scope>
    <source>
        <strain evidence="1">RU1</strain>
    </source>
</reference>
<accession>A0A0M2UWD6</accession>
<evidence type="ECO:0000313" key="1">
    <source>
        <dbReference type="EMBL" id="KKO20383.1"/>
    </source>
</evidence>
<comment type="caution">
    <text evidence="1">The sequence shown here is derived from an EMBL/GenBank/DDBJ whole genome shotgun (WGS) entry which is preliminary data.</text>
</comment>
<dbReference type="Pfam" id="PF04255">
    <property type="entry name" value="DUF433"/>
    <property type="match status" value="1"/>
</dbReference>
<organism evidence="1 2">
    <name type="scientific">Candidatus Brocadia fulgida</name>
    <dbReference type="NCBI Taxonomy" id="380242"/>
    <lineage>
        <taxon>Bacteria</taxon>
        <taxon>Pseudomonadati</taxon>
        <taxon>Planctomycetota</taxon>
        <taxon>Candidatus Brocadiia</taxon>
        <taxon>Candidatus Brocadiales</taxon>
        <taxon>Candidatus Brocadiaceae</taxon>
        <taxon>Candidatus Brocadia</taxon>
    </lineage>
</organism>
<name>A0A0M2UWD6_9BACT</name>
<keyword evidence="2" id="KW-1185">Reference proteome</keyword>
<dbReference type="InterPro" id="IPR036388">
    <property type="entry name" value="WH-like_DNA-bd_sf"/>
</dbReference>
<dbReference type="PANTHER" id="PTHR34849:SF3">
    <property type="entry name" value="SSR2962 PROTEIN"/>
    <property type="match status" value="1"/>
</dbReference>
<dbReference type="SUPFAM" id="SSF46689">
    <property type="entry name" value="Homeodomain-like"/>
    <property type="match status" value="1"/>
</dbReference>
<dbReference type="Proteomes" id="UP000034954">
    <property type="component" value="Unassembled WGS sequence"/>
</dbReference>
<evidence type="ECO:0008006" key="3">
    <source>
        <dbReference type="Google" id="ProtNLM"/>
    </source>
</evidence>
<dbReference type="PANTHER" id="PTHR34849">
    <property type="entry name" value="SSL5025 PROTEIN"/>
    <property type="match status" value="1"/>
</dbReference>
<protein>
    <recommendedName>
        <fullName evidence="3">Antitoxin</fullName>
    </recommendedName>
</protein>
<dbReference type="InterPro" id="IPR009057">
    <property type="entry name" value="Homeodomain-like_sf"/>
</dbReference>
<dbReference type="Gene3D" id="1.10.10.10">
    <property type="entry name" value="Winged helix-like DNA-binding domain superfamily/Winged helix DNA-binding domain"/>
    <property type="match status" value="1"/>
</dbReference>